<dbReference type="SUPFAM" id="SSF53098">
    <property type="entry name" value="Ribonuclease H-like"/>
    <property type="match status" value="1"/>
</dbReference>
<dbReference type="SUPFAM" id="SSF56672">
    <property type="entry name" value="DNA/RNA polymerases"/>
    <property type="match status" value="1"/>
</dbReference>
<dbReference type="RefSeq" id="WP_153740405.1">
    <property type="nucleotide sequence ID" value="NZ_WBMP01000005.1"/>
</dbReference>
<organism evidence="1 2">
    <name type="scientific">Marinobacter nauticus</name>
    <name type="common">Marinobacter hydrocarbonoclasticus</name>
    <name type="synonym">Marinobacter aquaeolei</name>
    <dbReference type="NCBI Taxonomy" id="2743"/>
    <lineage>
        <taxon>Bacteria</taxon>
        <taxon>Pseudomonadati</taxon>
        <taxon>Pseudomonadota</taxon>
        <taxon>Gammaproteobacteria</taxon>
        <taxon>Pseudomonadales</taxon>
        <taxon>Marinobacteraceae</taxon>
        <taxon>Marinobacter</taxon>
    </lineage>
</organism>
<dbReference type="InterPro" id="IPR036397">
    <property type="entry name" value="RNaseH_sf"/>
</dbReference>
<evidence type="ECO:0000313" key="1">
    <source>
        <dbReference type="EMBL" id="KAE8546169.1"/>
    </source>
</evidence>
<sequence length="682" mass="79513">MTAITTNDVAYDIEVYPNVFTCAVQMISNGKSKVFEISPRRNDMGPFKAFIERLRTRGARMVGYNNYGYDYPVIHHLLTELEDVRDAETINRKLFEKSKSIIEAPHFKRFAHVIWDSQHIVPQIDLYKIHHFDNQAKATSLKVLEFNMRLDDIRDLPFSPETELTNEQIEELVVYNRHDVHATVEFYKHTLPMIRFRESLSAKYDRNFLNHNDTKIGKDYFVMELERHLGKQACYTREGGQRKPRQTKRDRIALNDVIFDYVKFETTPFQAVERWLREQVITETKGVFSDLTLDQMLPFLDYSPVSDLPKVQTWMANIEESLVFGEEWPAPPKVRKDLRRLSVYNDGVEWVFGTGGIHASIHNTRVEATDDRMIMDVDVTSMYPSIAIANRVFPNHLSDRFVDIYQDMKTQRVKYPKGTPENAMLKLALNGVYGDSNNKFSPFYDPQYTMSITVNGQLSLCMLYEGLRKIEGLDLIQANTDGLTFSVDRDRYDEVKEVMGEWESVTGMDLEEAQYEFMHIRDCNNYVAGYADSDKVKRKGAYEYDIGWHQNHSALVVQKAACANIVDGTDIRDFIECHDNDWDFLLRTKVPRSSYLEGDWGLGLTETFQNISRYYIANDGPELFKVMPPLPKNPDKWRRMAVNKGWKVHICNHFTGIDPERINYDWYVAEAEKLVNFAEREE</sequence>
<dbReference type="EMBL" id="WBMP01000005">
    <property type="protein sequence ID" value="KAE8546169.1"/>
    <property type="molecule type" value="Genomic_DNA"/>
</dbReference>
<gene>
    <name evidence="1" type="ORF">F6453_1415</name>
</gene>
<name>A0A833JQD9_MARNT</name>
<dbReference type="Gene3D" id="3.90.1600.10">
    <property type="entry name" value="Palm domain of DNA polymerase"/>
    <property type="match status" value="1"/>
</dbReference>
<dbReference type="InterPro" id="IPR023211">
    <property type="entry name" value="DNA_pol_palm_dom_sf"/>
</dbReference>
<dbReference type="GO" id="GO:0003676">
    <property type="term" value="F:nucleic acid binding"/>
    <property type="evidence" value="ECO:0007669"/>
    <property type="project" value="InterPro"/>
</dbReference>
<protein>
    <submittedName>
        <fullName evidence="1">Uncharacterized protein</fullName>
    </submittedName>
</protein>
<dbReference type="Gene3D" id="3.30.420.10">
    <property type="entry name" value="Ribonuclease H-like superfamily/Ribonuclease H"/>
    <property type="match status" value="1"/>
</dbReference>
<reference evidence="1 2" key="1">
    <citation type="submission" date="2019-10" db="EMBL/GenBank/DDBJ databases">
        <title>Draft genome sequence of Marinobacter hydrocarbonoclasticus NCT7M from the microbiome of the marine copepod.</title>
        <authorList>
            <person name="Nuttall R."/>
            <person name="Sharma G."/>
            <person name="Moisander P."/>
        </authorList>
    </citation>
    <scope>NUCLEOTIDE SEQUENCE [LARGE SCALE GENOMIC DNA]</scope>
    <source>
        <strain evidence="1 2">NCT7M</strain>
    </source>
</reference>
<comment type="caution">
    <text evidence="1">The sequence shown here is derived from an EMBL/GenBank/DDBJ whole genome shotgun (WGS) entry which is preliminary data.</text>
</comment>
<dbReference type="AlphaFoldDB" id="A0A833JQD9"/>
<proteinExistence type="predicted"/>
<dbReference type="Proteomes" id="UP000469950">
    <property type="component" value="Unassembled WGS sequence"/>
</dbReference>
<evidence type="ECO:0000313" key="2">
    <source>
        <dbReference type="Proteomes" id="UP000469950"/>
    </source>
</evidence>
<dbReference type="InterPro" id="IPR012337">
    <property type="entry name" value="RNaseH-like_sf"/>
</dbReference>
<dbReference type="InterPro" id="IPR043502">
    <property type="entry name" value="DNA/RNA_pol_sf"/>
</dbReference>
<accession>A0A833JQD9</accession>